<dbReference type="PANTHER" id="PTHR30486">
    <property type="entry name" value="TWITCHING MOTILITY PROTEIN PILT"/>
    <property type="match status" value="1"/>
</dbReference>
<dbReference type="Pfam" id="PF00437">
    <property type="entry name" value="T2SSE"/>
    <property type="match status" value="1"/>
</dbReference>
<name>A0A068Z7E5_9GAMM</name>
<dbReference type="AlphaFoldDB" id="A0A068Z7E5"/>
<protein>
    <submittedName>
        <fullName evidence="3">Plasmid transfer ATPase TraJ</fullName>
    </submittedName>
</protein>
<dbReference type="InterPro" id="IPR013364">
    <property type="entry name" value="ATPase_plasmid-transfer_TraJ"/>
</dbReference>
<dbReference type="Gene3D" id="3.30.450.90">
    <property type="match status" value="1"/>
</dbReference>
<organism evidence="3 4">
    <name type="scientific">Serratia symbiotica</name>
    <dbReference type="NCBI Taxonomy" id="138074"/>
    <lineage>
        <taxon>Bacteria</taxon>
        <taxon>Pseudomonadati</taxon>
        <taxon>Pseudomonadota</taxon>
        <taxon>Gammaproteobacteria</taxon>
        <taxon>Enterobacterales</taxon>
        <taxon>Yersiniaceae</taxon>
        <taxon>Serratia</taxon>
    </lineage>
</organism>
<dbReference type="STRING" id="138074.SYMBAF_190018"/>
<gene>
    <name evidence="3" type="primary">traJ</name>
    <name evidence="3" type="ORF">SYMBAF_16995</name>
</gene>
<proteinExistence type="inferred from homology"/>
<keyword evidence="3" id="KW-0614">Plasmid</keyword>
<dbReference type="GO" id="GO:0016887">
    <property type="term" value="F:ATP hydrolysis activity"/>
    <property type="evidence" value="ECO:0007669"/>
    <property type="project" value="InterPro"/>
</dbReference>
<accession>A0A068Z7E5</accession>
<dbReference type="GeneID" id="93738172"/>
<dbReference type="InterPro" id="IPR050921">
    <property type="entry name" value="T4SS_GSP_E_ATPase"/>
</dbReference>
<geneLocation type="plasmid" evidence="3 4">
    <name>pSsAf2.3-2</name>
</geneLocation>
<evidence type="ECO:0000256" key="1">
    <source>
        <dbReference type="ARBA" id="ARBA00006611"/>
    </source>
</evidence>
<dbReference type="RefSeq" id="WP_040264737.1">
    <property type="nucleotide sequence ID" value="NZ_CP050857.1"/>
</dbReference>
<dbReference type="Proteomes" id="UP000042738">
    <property type="component" value="Plasmid pSsAf2.3-2"/>
</dbReference>
<dbReference type="NCBIfam" id="TIGR02525">
    <property type="entry name" value="plasmid_TraJ"/>
    <property type="match status" value="1"/>
</dbReference>
<sequence>MTTENFQPYPFPAGLTAESLCHFFVWCAHQGASDIHLQGDNHLVISRHGRLLRASPFVVADDTLAKLMDEVFSPELRPLVRSGVSVDRALQLEGNAEGRYGLARGERVRYRVNLLQGTAGRQDSTIGWTLRVIPADIPPLGSLGLAPALMDTILPAKGLALFGGVTGSGKSTALASIYRWCLDHYPDRKVTTKEDPIEFILGKPGDILPPVQSQIGKDIPNFATGIRADLRRAPSVIGVGEMRDRETIDAGIRAGQLGHLCLSTTHIDSPGDAFPRLINEFPHESRDAMAWALLGVLQYVVVQTLLRTTDGTRVAVREYIIIDHPLREKLGDIPWPEWGRHVNALIRLEKRRIIDQAWALYRRGRIDVTELAVVMSPRQRREFEEAGDA</sequence>
<dbReference type="EMBL" id="CP050857">
    <property type="protein sequence ID" value="QLH64524.1"/>
    <property type="molecule type" value="Genomic_DNA"/>
</dbReference>
<reference evidence="3 4" key="1">
    <citation type="journal article" date="2014" name="Genome Announc.">
        <title>Whole-Genome Sequence of Serratia symbiotica Strain CWBI-2.3T, a Free-Living Symbiont of the Black Bean Aphid Aphis fabae.</title>
        <authorList>
            <person name="Foray V."/>
            <person name="Grigorescu A.S."/>
            <person name="Sabri A."/>
            <person name="Haubruge E."/>
            <person name="Lognay G."/>
            <person name="Francis F."/>
            <person name="Fauconnier M.L."/>
            <person name="Hance T."/>
            <person name="Thonart P."/>
        </authorList>
    </citation>
    <scope>NUCLEOTIDE SEQUENCE [LARGE SCALE GENOMIC DNA]</scope>
    <source>
        <strain evidence="3">CWBI-2.3</strain>
        <plasmid evidence="3 4">pSsAf2.3-2</plasmid>
    </source>
</reference>
<evidence type="ECO:0000313" key="4">
    <source>
        <dbReference type="Proteomes" id="UP000042738"/>
    </source>
</evidence>
<dbReference type="InterPro" id="IPR027417">
    <property type="entry name" value="P-loop_NTPase"/>
</dbReference>
<feature type="domain" description="Bacterial type II secretion system protein E" evidence="2">
    <location>
        <begin position="149"/>
        <end position="376"/>
    </location>
</feature>
<evidence type="ECO:0000259" key="2">
    <source>
        <dbReference type="Pfam" id="PF00437"/>
    </source>
</evidence>
<dbReference type="Gene3D" id="3.40.50.300">
    <property type="entry name" value="P-loop containing nucleotide triphosphate hydrolases"/>
    <property type="match status" value="1"/>
</dbReference>
<comment type="similarity">
    <text evidence="1">Belongs to the GSP E family.</text>
</comment>
<dbReference type="InterPro" id="IPR001482">
    <property type="entry name" value="T2SS/T4SS_dom"/>
</dbReference>
<dbReference type="PANTHER" id="PTHR30486:SF6">
    <property type="entry name" value="TYPE IV PILUS RETRACTATION ATPASE PILT"/>
    <property type="match status" value="1"/>
</dbReference>
<evidence type="ECO:0000313" key="3">
    <source>
        <dbReference type="EMBL" id="QLH64524.1"/>
    </source>
</evidence>
<dbReference type="SUPFAM" id="SSF52540">
    <property type="entry name" value="P-loop containing nucleoside triphosphate hydrolases"/>
    <property type="match status" value="1"/>
</dbReference>